<evidence type="ECO:0000256" key="4">
    <source>
        <dbReference type="ARBA" id="ARBA00022468"/>
    </source>
</evidence>
<dbReference type="CDD" id="cd08830">
    <property type="entry name" value="ArfGap_ArfGap1"/>
    <property type="match status" value="1"/>
</dbReference>
<evidence type="ECO:0000256" key="19">
    <source>
        <dbReference type="SAM" id="MobiDB-lite"/>
    </source>
</evidence>
<dbReference type="AlphaFoldDB" id="A0AAJ6YNP7"/>
<dbReference type="GO" id="GO:0015031">
    <property type="term" value="P:protein transport"/>
    <property type="evidence" value="ECO:0007669"/>
    <property type="project" value="UniProtKB-KW"/>
</dbReference>
<keyword evidence="7" id="KW-0479">Metal-binding</keyword>
<sequence length="413" mass="45885">MASPRTRRVLGNLKPHDENNKCFECGAHNPQWVSVTYGIWICLECSGKHRGLGVHLSFVRSISMDKWKDIELEKMKVGGNREARLFFETQPDWDDCMAINQKYNTKAAALYRDKINTLAHGESWSPKDSSAKDFASYVDNKKEYSSSYQNDSTSLYQNINSSDFKAQTETFFTRKQNENATRPDNIPPSQGGKYGGFGYQMTPVPKSSSQEFVDTALSSLASGWSLLSSSATKIASKATENAIKIGEMATQKVSEISISVSEKVREGTLLEEVGGQVNSLAAKVGDLGRRSWGDISGTNSTEQSYYNSHGNYQDSTTSYQSNNDHRKCSDEKSSLVMNSNQNKSGATTPNLSSVDWDWNASSGLKEPDTDKSTVKKLKDKKGKEESLINCESSKTSSNWNSKLEDDAWEILKD</sequence>
<dbReference type="Proteomes" id="UP000695007">
    <property type="component" value="Unplaced"/>
</dbReference>
<accession>A0AAJ6YNP7</accession>
<dbReference type="FunFam" id="1.10.220.150:FF:000008">
    <property type="entry name" value="ADP-ribosylation factor GTPase activating protein 1"/>
    <property type="match status" value="1"/>
</dbReference>
<evidence type="ECO:0000256" key="14">
    <source>
        <dbReference type="ARBA" id="ARBA00058112"/>
    </source>
</evidence>
<organism evidence="21 22">
    <name type="scientific">Ceratosolen solmsi marchali</name>
    <dbReference type="NCBI Taxonomy" id="326594"/>
    <lineage>
        <taxon>Eukaryota</taxon>
        <taxon>Metazoa</taxon>
        <taxon>Ecdysozoa</taxon>
        <taxon>Arthropoda</taxon>
        <taxon>Hexapoda</taxon>
        <taxon>Insecta</taxon>
        <taxon>Pterygota</taxon>
        <taxon>Neoptera</taxon>
        <taxon>Endopterygota</taxon>
        <taxon>Hymenoptera</taxon>
        <taxon>Apocrita</taxon>
        <taxon>Proctotrupomorpha</taxon>
        <taxon>Chalcidoidea</taxon>
        <taxon>Agaonidae</taxon>
        <taxon>Agaoninae</taxon>
        <taxon>Ceratosolen</taxon>
    </lineage>
</organism>
<keyword evidence="10" id="KW-0931">ER-Golgi transport</keyword>
<feature type="domain" description="Arf-GAP" evidence="20">
    <location>
        <begin position="7"/>
        <end position="124"/>
    </location>
</feature>
<dbReference type="PANTHER" id="PTHR46395">
    <property type="entry name" value="ADP-RIBOSYLATION FACTOR GTPASE-ACTIVATING PROTEIN 1"/>
    <property type="match status" value="1"/>
</dbReference>
<dbReference type="GO" id="GO:0032012">
    <property type="term" value="P:regulation of ARF protein signal transduction"/>
    <property type="evidence" value="ECO:0007669"/>
    <property type="project" value="TreeGrafter"/>
</dbReference>
<feature type="compositionally biased region" description="Polar residues" evidence="19">
    <location>
        <begin position="335"/>
        <end position="353"/>
    </location>
</feature>
<evidence type="ECO:0000256" key="6">
    <source>
        <dbReference type="ARBA" id="ARBA00022553"/>
    </source>
</evidence>
<evidence type="ECO:0000256" key="18">
    <source>
        <dbReference type="PROSITE-ProRule" id="PRU00288"/>
    </source>
</evidence>
<keyword evidence="12" id="KW-0007">Acetylation</keyword>
<feature type="compositionally biased region" description="Polar residues" evidence="19">
    <location>
        <begin position="389"/>
        <end position="398"/>
    </location>
</feature>
<evidence type="ECO:0000313" key="22">
    <source>
        <dbReference type="RefSeq" id="XP_011501416.1"/>
    </source>
</evidence>
<dbReference type="InterPro" id="IPR038508">
    <property type="entry name" value="ArfGAP_dom_sf"/>
</dbReference>
<comment type="function">
    <text evidence="14">GTPase-activating protein (GAP) for the ADP ribosylation factor 1 (ARF1). Involved in membrane trafficking and /or vesicle transport. Promotes hydrolysis of the ARF1-bound GTP and thus, is required for the dissociation of coat proteins from Golgi-derived membranes and vesicles, a prerequisite for vesicle's fusion with target compartment. Probably regulates ARF1-mediated transport via its interaction with the KDELR proteins and TMED2. Overexpression induces the redistribution of the entire Golgi complex to the endoplasmic reticulum, as when ARF1 is deactivated. Its activity is stimulated by phosphoinosides and inhibited by phosphatidylcholine.</text>
</comment>
<dbReference type="PRINTS" id="PR00405">
    <property type="entry name" value="REVINTRACTNG"/>
</dbReference>
<dbReference type="CTD" id="55738"/>
<evidence type="ECO:0000256" key="5">
    <source>
        <dbReference type="ARBA" id="ARBA00022490"/>
    </source>
</evidence>
<name>A0AAJ6YNP7_9HYME</name>
<evidence type="ECO:0000256" key="3">
    <source>
        <dbReference type="ARBA" id="ARBA00022448"/>
    </source>
</evidence>
<gene>
    <name evidence="22" type="primary">LOC105365047</name>
</gene>
<dbReference type="GO" id="GO:0000139">
    <property type="term" value="C:Golgi membrane"/>
    <property type="evidence" value="ECO:0007669"/>
    <property type="project" value="TreeGrafter"/>
</dbReference>
<dbReference type="InterPro" id="IPR037278">
    <property type="entry name" value="ARFGAP/RecO"/>
</dbReference>
<dbReference type="KEGG" id="csol:105365047"/>
<dbReference type="GO" id="GO:0008270">
    <property type="term" value="F:zinc ion binding"/>
    <property type="evidence" value="ECO:0007669"/>
    <property type="project" value="UniProtKB-KW"/>
</dbReference>
<dbReference type="Pfam" id="PF01412">
    <property type="entry name" value="ArfGap"/>
    <property type="match status" value="1"/>
</dbReference>
<dbReference type="GeneID" id="105365047"/>
<dbReference type="RefSeq" id="XP_011501416.1">
    <property type="nucleotide sequence ID" value="XM_011503114.1"/>
</dbReference>
<evidence type="ECO:0000259" key="20">
    <source>
        <dbReference type="PROSITE" id="PS50115"/>
    </source>
</evidence>
<dbReference type="GO" id="GO:0005096">
    <property type="term" value="F:GTPase activator activity"/>
    <property type="evidence" value="ECO:0007669"/>
    <property type="project" value="UniProtKB-KW"/>
</dbReference>
<feature type="region of interest" description="Disordered" evidence="19">
    <location>
        <begin position="291"/>
        <end position="398"/>
    </location>
</feature>
<reference evidence="22" key="1">
    <citation type="submission" date="2025-08" db="UniProtKB">
        <authorList>
            <consortium name="RefSeq"/>
        </authorList>
    </citation>
    <scope>IDENTIFICATION</scope>
</reference>
<dbReference type="SMART" id="SM00105">
    <property type="entry name" value="ArfGap"/>
    <property type="match status" value="1"/>
</dbReference>
<keyword evidence="8 18" id="KW-0863">Zinc-finger</keyword>
<keyword evidence="11" id="KW-0653">Protein transport</keyword>
<dbReference type="SUPFAM" id="SSF57863">
    <property type="entry name" value="ArfGap/RecO-like zinc finger"/>
    <property type="match status" value="1"/>
</dbReference>
<evidence type="ECO:0000256" key="10">
    <source>
        <dbReference type="ARBA" id="ARBA00022892"/>
    </source>
</evidence>
<evidence type="ECO:0000256" key="11">
    <source>
        <dbReference type="ARBA" id="ARBA00022927"/>
    </source>
</evidence>
<evidence type="ECO:0000256" key="9">
    <source>
        <dbReference type="ARBA" id="ARBA00022833"/>
    </source>
</evidence>
<evidence type="ECO:0000256" key="7">
    <source>
        <dbReference type="ARBA" id="ARBA00022723"/>
    </source>
</evidence>
<keyword evidence="4" id="KW-0343">GTPase activation</keyword>
<keyword evidence="9" id="KW-0862">Zinc</keyword>
<keyword evidence="5" id="KW-0963">Cytoplasm</keyword>
<evidence type="ECO:0000256" key="17">
    <source>
        <dbReference type="ARBA" id="ARBA00081514"/>
    </source>
</evidence>
<evidence type="ECO:0000256" key="13">
    <source>
        <dbReference type="ARBA" id="ARBA00023034"/>
    </source>
</evidence>
<proteinExistence type="predicted"/>
<evidence type="ECO:0000256" key="1">
    <source>
        <dbReference type="ARBA" id="ARBA00004496"/>
    </source>
</evidence>
<evidence type="ECO:0000256" key="2">
    <source>
        <dbReference type="ARBA" id="ARBA00004555"/>
    </source>
</evidence>
<protein>
    <recommendedName>
        <fullName evidence="15">ADP-ribosylation factor GTPase-activating protein 1</fullName>
    </recommendedName>
    <alternativeName>
        <fullName evidence="17">ADP-ribosylation factor 1 GTPase-activating protein</fullName>
    </alternativeName>
    <alternativeName>
        <fullName evidence="16">ARF1-directed GTPase-activating protein</fullName>
    </alternativeName>
</protein>
<dbReference type="PROSITE" id="PS50115">
    <property type="entry name" value="ARFGAP"/>
    <property type="match status" value="1"/>
</dbReference>
<dbReference type="InterPro" id="IPR001164">
    <property type="entry name" value="ArfGAP_dom"/>
</dbReference>
<keyword evidence="13" id="KW-0333">Golgi apparatus</keyword>
<keyword evidence="21" id="KW-1185">Reference proteome</keyword>
<evidence type="ECO:0000256" key="15">
    <source>
        <dbReference type="ARBA" id="ARBA00071258"/>
    </source>
</evidence>
<keyword evidence="6" id="KW-0597">Phosphoprotein</keyword>
<feature type="compositionally biased region" description="Polar residues" evidence="19">
    <location>
        <begin position="296"/>
        <end position="322"/>
    </location>
</feature>
<dbReference type="PANTHER" id="PTHR46395:SF1">
    <property type="entry name" value="ADP-RIBOSYLATION FACTOR GTPASE-ACTIVATING PROTEIN 1"/>
    <property type="match status" value="1"/>
</dbReference>
<dbReference type="GO" id="GO:0030100">
    <property type="term" value="P:regulation of endocytosis"/>
    <property type="evidence" value="ECO:0007669"/>
    <property type="project" value="TreeGrafter"/>
</dbReference>
<feature type="compositionally biased region" description="Basic and acidic residues" evidence="19">
    <location>
        <begin position="323"/>
        <end position="333"/>
    </location>
</feature>
<keyword evidence="3" id="KW-0813">Transport</keyword>
<evidence type="ECO:0000256" key="8">
    <source>
        <dbReference type="ARBA" id="ARBA00022771"/>
    </source>
</evidence>
<dbReference type="GO" id="GO:0016192">
    <property type="term" value="P:vesicle-mediated transport"/>
    <property type="evidence" value="ECO:0007669"/>
    <property type="project" value="UniProtKB-KW"/>
</dbReference>
<comment type="subcellular location">
    <subcellularLocation>
        <location evidence="1">Cytoplasm</location>
    </subcellularLocation>
    <subcellularLocation>
        <location evidence="2">Golgi apparatus</location>
    </subcellularLocation>
</comment>
<evidence type="ECO:0000256" key="16">
    <source>
        <dbReference type="ARBA" id="ARBA00077418"/>
    </source>
</evidence>
<dbReference type="Gene3D" id="1.10.220.150">
    <property type="entry name" value="Arf GTPase activating protein"/>
    <property type="match status" value="1"/>
</dbReference>
<evidence type="ECO:0000313" key="21">
    <source>
        <dbReference type="Proteomes" id="UP000695007"/>
    </source>
</evidence>
<evidence type="ECO:0000256" key="12">
    <source>
        <dbReference type="ARBA" id="ARBA00022990"/>
    </source>
</evidence>